<dbReference type="PATRIC" id="fig|1280948.3.peg.416"/>
<accession>A0A059EBX1</accession>
<gene>
    <name evidence="1" type="ORF">HY36_02115</name>
</gene>
<proteinExistence type="predicted"/>
<evidence type="ECO:0000313" key="2">
    <source>
        <dbReference type="Proteomes" id="UP000024547"/>
    </source>
</evidence>
<dbReference type="EMBL" id="AWFH01000001">
    <property type="protein sequence ID" value="KCZ65201.1"/>
    <property type="molecule type" value="Genomic_DNA"/>
</dbReference>
<name>A0A059EBX1_9PROT</name>
<dbReference type="STRING" id="1280948.HY36_02115"/>
<dbReference type="AlphaFoldDB" id="A0A059EBX1"/>
<keyword evidence="2" id="KW-1185">Reference proteome</keyword>
<dbReference type="Proteomes" id="UP000024547">
    <property type="component" value="Unassembled WGS sequence"/>
</dbReference>
<comment type="caution">
    <text evidence="1">The sequence shown here is derived from an EMBL/GenBank/DDBJ whole genome shotgun (WGS) entry which is preliminary data.</text>
</comment>
<protein>
    <submittedName>
        <fullName evidence="1">Uncharacterized protein</fullName>
    </submittedName>
</protein>
<sequence>MEFLQSDFARSGAECGAIGQGLMSLQPSTADDSRDITLTFDRQNATYRDK</sequence>
<evidence type="ECO:0000313" key="1">
    <source>
        <dbReference type="EMBL" id="KCZ65201.1"/>
    </source>
</evidence>
<reference evidence="1 2" key="1">
    <citation type="journal article" date="2014" name="Antonie Van Leeuwenhoek">
        <title>Hyphomonas beringensis sp. nov. and Hyphomonas chukchiensis sp. nov., isolated from surface seawater of the Bering Sea and Chukchi Sea.</title>
        <authorList>
            <person name="Li C."/>
            <person name="Lai Q."/>
            <person name="Li G."/>
            <person name="Dong C."/>
            <person name="Wang J."/>
            <person name="Liao Y."/>
            <person name="Shao Z."/>
        </authorList>
    </citation>
    <scope>NUCLEOTIDE SEQUENCE [LARGE SCALE GENOMIC DNA]</scope>
    <source>
        <strain evidence="1 2">22II1-22F38</strain>
    </source>
</reference>
<organism evidence="1 2">
    <name type="scientific">Hyphomonas atlantica</name>
    <dbReference type="NCBI Taxonomy" id="1280948"/>
    <lineage>
        <taxon>Bacteria</taxon>
        <taxon>Pseudomonadati</taxon>
        <taxon>Pseudomonadota</taxon>
        <taxon>Alphaproteobacteria</taxon>
        <taxon>Hyphomonadales</taxon>
        <taxon>Hyphomonadaceae</taxon>
        <taxon>Hyphomonas</taxon>
    </lineage>
</organism>